<dbReference type="PANTHER" id="PTHR43038">
    <property type="entry name" value="ATP-BINDING CASSETTE, SUB-FAMILY H, MEMBER 1"/>
    <property type="match status" value="1"/>
</dbReference>
<name>G8RIS5_MYCRN</name>
<evidence type="ECO:0000256" key="3">
    <source>
        <dbReference type="SAM" id="MobiDB-lite"/>
    </source>
</evidence>
<accession>G8RIS5</accession>
<dbReference type="SUPFAM" id="SSF52540">
    <property type="entry name" value="P-loop containing nucleoside triphosphate hydrolases"/>
    <property type="match status" value="1"/>
</dbReference>
<dbReference type="eggNOG" id="COG1131">
    <property type="taxonomic scope" value="Bacteria"/>
</dbReference>
<evidence type="ECO:0000313" key="6">
    <source>
        <dbReference type="Proteomes" id="UP000005442"/>
    </source>
</evidence>
<organism evidence="5 6">
    <name type="scientific">Mycolicibacterium rhodesiae (strain NBB3)</name>
    <name type="common">Mycobacterium rhodesiae</name>
    <dbReference type="NCBI Taxonomy" id="710685"/>
    <lineage>
        <taxon>Bacteria</taxon>
        <taxon>Bacillati</taxon>
        <taxon>Actinomycetota</taxon>
        <taxon>Actinomycetes</taxon>
        <taxon>Mycobacteriales</taxon>
        <taxon>Mycobacteriaceae</taxon>
        <taxon>Mycolicibacterium</taxon>
    </lineage>
</organism>
<evidence type="ECO:0000259" key="4">
    <source>
        <dbReference type="PROSITE" id="PS50893"/>
    </source>
</evidence>
<dbReference type="PROSITE" id="PS50893">
    <property type="entry name" value="ABC_TRANSPORTER_2"/>
    <property type="match status" value="1"/>
</dbReference>
<dbReference type="EMBL" id="CP003169">
    <property type="protein sequence ID" value="AEV70913.1"/>
    <property type="molecule type" value="Genomic_DNA"/>
</dbReference>
<keyword evidence="2" id="KW-0067">ATP-binding</keyword>
<keyword evidence="1" id="KW-0547">Nucleotide-binding</keyword>
<dbReference type="InterPro" id="IPR003439">
    <property type="entry name" value="ABC_transporter-like_ATP-bd"/>
</dbReference>
<dbReference type="InterPro" id="IPR003593">
    <property type="entry name" value="AAA+_ATPase"/>
</dbReference>
<feature type="domain" description="ABC transporter" evidence="4">
    <location>
        <begin position="10"/>
        <end position="233"/>
    </location>
</feature>
<dbReference type="GO" id="GO:0016887">
    <property type="term" value="F:ATP hydrolysis activity"/>
    <property type="evidence" value="ECO:0007669"/>
    <property type="project" value="InterPro"/>
</dbReference>
<dbReference type="PANTHER" id="PTHR43038:SF3">
    <property type="entry name" value="ABC TRANSPORTER G FAMILY MEMBER 20 ISOFORM X1"/>
    <property type="match status" value="1"/>
</dbReference>
<dbReference type="Pfam" id="PF00005">
    <property type="entry name" value="ABC_tran"/>
    <property type="match status" value="1"/>
</dbReference>
<dbReference type="RefSeq" id="WP_014208733.1">
    <property type="nucleotide sequence ID" value="NC_016604.1"/>
</dbReference>
<evidence type="ECO:0000256" key="1">
    <source>
        <dbReference type="ARBA" id="ARBA00022741"/>
    </source>
</evidence>
<proteinExistence type="predicted"/>
<dbReference type="HOGENOM" id="CLU_000604_1_2_11"/>
<evidence type="ECO:0000313" key="5">
    <source>
        <dbReference type="EMBL" id="AEV70913.1"/>
    </source>
</evidence>
<dbReference type="InterPro" id="IPR027417">
    <property type="entry name" value="P-loop_NTPase"/>
</dbReference>
<dbReference type="Proteomes" id="UP000005442">
    <property type="component" value="Chromosome"/>
</dbReference>
<dbReference type="KEGG" id="mrh:MycrhN_0270"/>
<gene>
    <name evidence="5" type="ordered locus">MycrhN_0270</name>
</gene>
<dbReference type="GO" id="GO:0005524">
    <property type="term" value="F:ATP binding"/>
    <property type="evidence" value="ECO:0007669"/>
    <property type="project" value="UniProtKB-KW"/>
</dbReference>
<dbReference type="STRING" id="710685.MycrhN_0270"/>
<dbReference type="PATRIC" id="fig|710685.3.peg.275"/>
<feature type="region of interest" description="Disordered" evidence="3">
    <location>
        <begin position="240"/>
        <end position="261"/>
    </location>
</feature>
<protein>
    <submittedName>
        <fullName evidence="5">ABC-type multidrug transport system, ATPase component</fullName>
    </submittedName>
</protein>
<reference evidence="5 6" key="1">
    <citation type="submission" date="2011-12" db="EMBL/GenBank/DDBJ databases">
        <title>Complete sequence of Mycobacterium rhodesiae NBB3.</title>
        <authorList>
            <consortium name="US DOE Joint Genome Institute"/>
            <person name="Lucas S."/>
            <person name="Han J."/>
            <person name="Lapidus A."/>
            <person name="Cheng J.-F."/>
            <person name="Goodwin L."/>
            <person name="Pitluck S."/>
            <person name="Peters L."/>
            <person name="Mikhailova N."/>
            <person name="Gu W."/>
            <person name="Detter J.C."/>
            <person name="Han C."/>
            <person name="Tapia R."/>
            <person name="Land M."/>
            <person name="Hauser L."/>
            <person name="Kyrpides N."/>
            <person name="Ivanova N."/>
            <person name="Pagani I."/>
            <person name="Mattes T."/>
            <person name="Holmes A."/>
            <person name="Rutledge P."/>
            <person name="Paulsen I."/>
            <person name="Coleman N."/>
            <person name="Woyke T."/>
        </authorList>
    </citation>
    <scope>NUCLEOTIDE SEQUENCE [LARGE SCALE GENOMIC DNA]</scope>
    <source>
        <strain evidence="5 6">NBB3</strain>
    </source>
</reference>
<sequence>MSAASASPAIELDDLRIDRGGHTVIDSISLSIPTGIITGLLGPSGCGKTTLMRALVGAQKITAGSAAVFGEPAGARSLRRRIGYVTQSPSIYPDLTTVENVRYFARLYGVSRDRVREVVEAVGLAGKKTELAGNLSGGQQGRVSLACALVCDPDLLILDEPTVGLDPVLRVELWEQFAALASRGKTLMISSHAMDEARNCAELILMREGAILAHAAPADIMRQTDCLDLESAFLSLIRHDGADRTPSDPNPTHDLIPEPMP</sequence>
<keyword evidence="6" id="KW-1185">Reference proteome</keyword>
<dbReference type="SMART" id="SM00382">
    <property type="entry name" value="AAA"/>
    <property type="match status" value="1"/>
</dbReference>
<dbReference type="CDD" id="cd03230">
    <property type="entry name" value="ABC_DR_subfamily_A"/>
    <property type="match status" value="1"/>
</dbReference>
<dbReference type="Gene3D" id="3.40.50.300">
    <property type="entry name" value="P-loop containing nucleotide triphosphate hydrolases"/>
    <property type="match status" value="1"/>
</dbReference>
<dbReference type="AlphaFoldDB" id="G8RIS5"/>
<dbReference type="OrthoDB" id="9804819at2"/>
<evidence type="ECO:0000256" key="2">
    <source>
        <dbReference type="ARBA" id="ARBA00022840"/>
    </source>
</evidence>